<dbReference type="Proteomes" id="UP000003676">
    <property type="component" value="Unassembled WGS sequence"/>
</dbReference>
<comment type="caution">
    <text evidence="2">The sequence shown here is derived from an EMBL/GenBank/DDBJ whole genome shotgun (WGS) entry which is preliminary data.</text>
</comment>
<gene>
    <name evidence="2" type="ORF">DESPIG_01124</name>
</gene>
<dbReference type="InterPro" id="IPR012106">
    <property type="entry name" value="Phage_Mu_Gp1"/>
</dbReference>
<dbReference type="OrthoDB" id="2043985at2"/>
<feature type="coiled-coil region" evidence="1">
    <location>
        <begin position="232"/>
        <end position="259"/>
    </location>
</feature>
<dbReference type="Pfam" id="PF10123">
    <property type="entry name" value="Mu-like_Pro"/>
    <property type="match status" value="1"/>
</dbReference>
<name>B6WSS1_9BACT</name>
<dbReference type="PIRSF" id="PIRSF016624">
    <property type="entry name" value="Mu_prophg_I"/>
    <property type="match status" value="1"/>
</dbReference>
<dbReference type="eggNOG" id="COG4388">
    <property type="taxonomic scope" value="Bacteria"/>
</dbReference>
<dbReference type="HOGENOM" id="CLU_062795_1_0_7"/>
<dbReference type="AlphaFoldDB" id="B6WSS1"/>
<sequence length="351" mass="37389">MERHHSPLLATGLAIALSLSDDTGQDKAAGRIQLFPAGTFAARDGRPGNLRGVNATSWRLTAQDAEAVIAHWQRTATPLVVDYEHQTQLAAQNGQPAPAAGWITSLEWEEGRGLFAGVDWTDKARAHIRAGEYRYISPVFAFDRQSGAVLRLICAALTNHPALDGMDAASATFTPYEEPPMKQILAALGLPETADEAAALAALTTLRQERDSAKAQAEAAPDPQKFVAMATFSAVQKEAAQLRDEVAKLKNEAQAAALKDDIEAALKDGRLTAATKGWAESLAKTAPDALKAFLATQPPVQALTGTQTGGKTPAGDKPGTVSLTAEELHICERLGLTHEEFIEARQATKEE</sequence>
<evidence type="ECO:0000256" key="1">
    <source>
        <dbReference type="SAM" id="Coils"/>
    </source>
</evidence>
<reference evidence="2 3" key="2">
    <citation type="submission" date="2008-10" db="EMBL/GenBank/DDBJ databases">
        <authorList>
            <person name="Fulton L."/>
            <person name="Clifton S."/>
            <person name="Fulton B."/>
            <person name="Xu J."/>
            <person name="Minx P."/>
            <person name="Pepin K.H."/>
            <person name="Johnson M."/>
            <person name="Bhonagiri V."/>
            <person name="Nash W.E."/>
            <person name="Mardis E.R."/>
            <person name="Wilson R.K."/>
        </authorList>
    </citation>
    <scope>NUCLEOTIDE SEQUENCE [LARGE SCALE GENOMIC DNA]</scope>
    <source>
        <strain evidence="2 3">ATCC 29098</strain>
    </source>
</reference>
<protein>
    <recommendedName>
        <fullName evidence="4">Mu-like prophage I protein</fullName>
    </recommendedName>
</protein>
<accession>B6WSS1</accession>
<organism evidence="2 3">
    <name type="scientific">Desulfovibrio piger ATCC 29098</name>
    <dbReference type="NCBI Taxonomy" id="411464"/>
    <lineage>
        <taxon>Bacteria</taxon>
        <taxon>Pseudomonadati</taxon>
        <taxon>Thermodesulfobacteriota</taxon>
        <taxon>Desulfovibrionia</taxon>
        <taxon>Desulfovibrionales</taxon>
        <taxon>Desulfovibrionaceae</taxon>
        <taxon>Desulfovibrio</taxon>
    </lineage>
</organism>
<proteinExistence type="predicted"/>
<keyword evidence="1" id="KW-0175">Coiled coil</keyword>
<evidence type="ECO:0000313" key="3">
    <source>
        <dbReference type="Proteomes" id="UP000003676"/>
    </source>
</evidence>
<evidence type="ECO:0000313" key="2">
    <source>
        <dbReference type="EMBL" id="EEB33834.1"/>
    </source>
</evidence>
<dbReference type="EMBL" id="ABXU01000029">
    <property type="protein sequence ID" value="EEB33834.1"/>
    <property type="molecule type" value="Genomic_DNA"/>
</dbReference>
<reference evidence="2 3" key="1">
    <citation type="submission" date="2008-10" db="EMBL/GenBank/DDBJ databases">
        <title>Draft genome sequence of Desulvovibrio piger (ATCC 29098).</title>
        <authorList>
            <person name="Sudarsanam P."/>
            <person name="Ley R."/>
            <person name="Guruge J."/>
            <person name="Turnbaugh P.J."/>
            <person name="Mahowald M."/>
            <person name="Liep D."/>
            <person name="Gordon J."/>
        </authorList>
    </citation>
    <scope>NUCLEOTIDE SEQUENCE [LARGE SCALE GENOMIC DNA]</scope>
    <source>
        <strain evidence="2 3">ATCC 29098</strain>
    </source>
</reference>
<dbReference type="RefSeq" id="WP_006005581.1">
    <property type="nucleotide sequence ID" value="NZ_DS996355.1"/>
</dbReference>
<evidence type="ECO:0008006" key="4">
    <source>
        <dbReference type="Google" id="ProtNLM"/>
    </source>
</evidence>